<dbReference type="Proteomes" id="UP000627521">
    <property type="component" value="Unassembled WGS sequence"/>
</dbReference>
<dbReference type="PROSITE" id="PS51257">
    <property type="entry name" value="PROKAR_LIPOPROTEIN"/>
    <property type="match status" value="1"/>
</dbReference>
<feature type="signal peptide" evidence="1">
    <location>
        <begin position="1"/>
        <end position="19"/>
    </location>
</feature>
<name>A0ABR8LY06_9FLAO</name>
<organism evidence="2 3">
    <name type="scientific">Olleya marilimosa</name>
    <dbReference type="NCBI Taxonomy" id="272164"/>
    <lineage>
        <taxon>Bacteria</taxon>
        <taxon>Pseudomonadati</taxon>
        <taxon>Bacteroidota</taxon>
        <taxon>Flavobacteriia</taxon>
        <taxon>Flavobacteriales</taxon>
        <taxon>Flavobacteriaceae</taxon>
    </lineage>
</organism>
<gene>
    <name evidence="2" type="ORF">IEG06_06795</name>
</gene>
<reference evidence="2 3" key="1">
    <citation type="submission" date="2020-09" db="EMBL/GenBank/DDBJ databases">
        <title>Bacillus nautilus sp. nov., Chryseoglobus crepusculi sp. nov, and Psychrobacter noctis sp. nov., isolated from deep-sea sponges from the equatorial Atlantic.</title>
        <authorList>
            <person name="Stennett H.L."/>
            <person name="Williams S.E."/>
        </authorList>
    </citation>
    <scope>NUCLEOTIDE SEQUENCE [LARGE SCALE GENOMIC DNA]</scope>
    <source>
        <strain evidence="2 3">28M-24</strain>
    </source>
</reference>
<evidence type="ECO:0000313" key="2">
    <source>
        <dbReference type="EMBL" id="MBD3863153.1"/>
    </source>
</evidence>
<dbReference type="EMBL" id="JACXXH010000003">
    <property type="protein sequence ID" value="MBD3863153.1"/>
    <property type="molecule type" value="Genomic_DNA"/>
</dbReference>
<dbReference type="RefSeq" id="WP_191099540.1">
    <property type="nucleotide sequence ID" value="NZ_JACXXF010000003.1"/>
</dbReference>
<evidence type="ECO:0008006" key="4">
    <source>
        <dbReference type="Google" id="ProtNLM"/>
    </source>
</evidence>
<sequence length="180" mass="19537">MKKLLLLLTIISSFSCCNNDDDNKPTNPIDQLPPVTQTGEQTFGCLINGELFVPPSFGSNSPSAFYQFVDGAYTFNISGSKGGGASLQSISIGGIDVNELQEITYSLYEESQNNHYGEYNIGGGITFSGTSSQENPGTLTITNFDQDNFIISGTFEFTVLDNDGNEINITNGRFDMNYTN</sequence>
<keyword evidence="1" id="KW-0732">Signal</keyword>
<keyword evidence="3" id="KW-1185">Reference proteome</keyword>
<accession>A0ABR8LY06</accession>
<comment type="caution">
    <text evidence="2">The sequence shown here is derived from an EMBL/GenBank/DDBJ whole genome shotgun (WGS) entry which is preliminary data.</text>
</comment>
<feature type="chain" id="PRO_5046657744" description="Lipocalin-like domain-containing protein" evidence="1">
    <location>
        <begin position="20"/>
        <end position="180"/>
    </location>
</feature>
<evidence type="ECO:0000256" key="1">
    <source>
        <dbReference type="SAM" id="SignalP"/>
    </source>
</evidence>
<evidence type="ECO:0000313" key="3">
    <source>
        <dbReference type="Proteomes" id="UP000627521"/>
    </source>
</evidence>
<proteinExistence type="predicted"/>
<protein>
    <recommendedName>
        <fullName evidence="4">Lipocalin-like domain-containing protein</fullName>
    </recommendedName>
</protein>